<feature type="active site" description="Proton donor" evidence="4">
    <location>
        <position position="428"/>
    </location>
</feature>
<evidence type="ECO:0000256" key="2">
    <source>
        <dbReference type="ARBA" id="ARBA00022801"/>
    </source>
</evidence>
<dbReference type="NCBIfam" id="NF043031">
    <property type="entry name" value="SIALI-17"/>
    <property type="match status" value="7"/>
</dbReference>
<dbReference type="Gene3D" id="2.60.120.260">
    <property type="entry name" value="Galactose-binding domain-like"/>
    <property type="match status" value="3"/>
</dbReference>
<organism evidence="7 8">
    <name type="scientific">Streptococcus taonis</name>
    <dbReference type="NCBI Taxonomy" id="3041623"/>
    <lineage>
        <taxon>Bacteria</taxon>
        <taxon>Bacillati</taxon>
        <taxon>Bacillota</taxon>
        <taxon>Bacilli</taxon>
        <taxon>Lactobacillales</taxon>
        <taxon>Streptococcaceae</taxon>
        <taxon>Streptococcus</taxon>
    </lineage>
</organism>
<evidence type="ECO:0000259" key="5">
    <source>
        <dbReference type="PROSITE" id="PS50022"/>
    </source>
</evidence>
<dbReference type="SUPFAM" id="SSF49785">
    <property type="entry name" value="Galactose-binding domain-like"/>
    <property type="match status" value="2"/>
</dbReference>
<evidence type="ECO:0000313" key="8">
    <source>
        <dbReference type="Proteomes" id="UP001160991"/>
    </source>
</evidence>
<evidence type="ECO:0000256" key="3">
    <source>
        <dbReference type="ARBA" id="ARBA00023295"/>
    </source>
</evidence>
<dbReference type="InterPro" id="IPR049964">
    <property type="entry name" value="NanA_rpt"/>
</dbReference>
<keyword evidence="2 4" id="KW-0378">Hydrolase</keyword>
<dbReference type="InterPro" id="IPR000421">
    <property type="entry name" value="FA58C"/>
</dbReference>
<feature type="domain" description="F5/8 type C" evidence="5">
    <location>
        <begin position="1221"/>
        <end position="1329"/>
    </location>
</feature>
<dbReference type="EMBL" id="JARZZP010000001">
    <property type="protein sequence ID" value="MDI1473130.1"/>
    <property type="molecule type" value="Genomic_DNA"/>
</dbReference>
<dbReference type="Pfam" id="PF02838">
    <property type="entry name" value="Glyco_hydro_20b"/>
    <property type="match status" value="1"/>
</dbReference>
<keyword evidence="1" id="KW-0732">Signal</keyword>
<evidence type="ECO:0000256" key="4">
    <source>
        <dbReference type="PROSITE-ProRule" id="PRU01353"/>
    </source>
</evidence>
<reference evidence="7" key="1">
    <citation type="submission" date="2023-04" db="EMBL/GenBank/DDBJ databases">
        <title>A new Streptococcus species isolated from the patient with bacteremia.</title>
        <authorList>
            <person name="Chen Y.-S."/>
            <person name="Lee C.-Y."/>
            <person name="Chan C.-K."/>
        </authorList>
    </citation>
    <scope>NUCLEOTIDE SEQUENCE</scope>
    <source>
        <strain evidence="7">ST22-14</strain>
    </source>
</reference>
<evidence type="ECO:0000313" key="7">
    <source>
        <dbReference type="EMBL" id="MDI1473130.1"/>
    </source>
</evidence>
<dbReference type="RefSeq" id="WP_281334616.1">
    <property type="nucleotide sequence ID" value="NZ_JARZZP010000001.1"/>
</dbReference>
<dbReference type="InterPro" id="IPR005877">
    <property type="entry name" value="YSIRK_signal_dom"/>
</dbReference>
<dbReference type="InterPro" id="IPR011496">
    <property type="entry name" value="O-GlcNAcase_cat"/>
</dbReference>
<dbReference type="InterPro" id="IPR029018">
    <property type="entry name" value="Hex-like_dom2"/>
</dbReference>
<dbReference type="Gene3D" id="1.20.58.460">
    <property type="entry name" value="Hyaluronidase post-catalytic domain-like"/>
    <property type="match status" value="1"/>
</dbReference>
<comment type="similarity">
    <text evidence="4">Belongs to the glycosyl hydrolase 84 family.</text>
</comment>
<dbReference type="NCBIfam" id="TIGR01168">
    <property type="entry name" value="YSIRK_signal"/>
    <property type="match status" value="1"/>
</dbReference>
<dbReference type="InterPro" id="IPR008979">
    <property type="entry name" value="Galactose-bd-like_sf"/>
</dbReference>
<feature type="domain" description="GH84" evidence="6">
    <location>
        <begin position="307"/>
        <end position="589"/>
    </location>
</feature>
<dbReference type="Pfam" id="PF00754">
    <property type="entry name" value="F5_F8_type_C"/>
    <property type="match status" value="2"/>
</dbReference>
<dbReference type="InterPro" id="IPR051822">
    <property type="entry name" value="Glycosyl_Hydrolase_84"/>
</dbReference>
<dbReference type="Pfam" id="PF04650">
    <property type="entry name" value="YSIRK_signal"/>
    <property type="match status" value="1"/>
</dbReference>
<feature type="domain" description="F5/8 type C" evidence="5">
    <location>
        <begin position="914"/>
        <end position="1057"/>
    </location>
</feature>
<dbReference type="PROSITE" id="PS50022">
    <property type="entry name" value="FA58C_3"/>
    <property type="match status" value="2"/>
</dbReference>
<protein>
    <submittedName>
        <fullName evidence="7">Beta-N-acetylglucosaminidase domain-containing protein</fullName>
    </submittedName>
</protein>
<comment type="caution">
    <text evidence="7">The sequence shown here is derived from an EMBL/GenBank/DDBJ whole genome shotgun (WGS) entry which is preliminary data.</text>
</comment>
<dbReference type="SUPFAM" id="SSF55545">
    <property type="entry name" value="beta-N-acetylhexosaminidase-like domain"/>
    <property type="match status" value="1"/>
</dbReference>
<evidence type="ECO:0000256" key="1">
    <source>
        <dbReference type="ARBA" id="ARBA00022729"/>
    </source>
</evidence>
<name>A0ABT6PBY6_9STRE</name>
<keyword evidence="8" id="KW-1185">Reference proteome</keyword>
<dbReference type="InterPro" id="IPR017853">
    <property type="entry name" value="GH"/>
</dbReference>
<dbReference type="Gene3D" id="3.30.379.10">
    <property type="entry name" value="Chitobiase/beta-hexosaminidase domain 2-like"/>
    <property type="match status" value="1"/>
</dbReference>
<gene>
    <name evidence="7" type="ORF">QEZ38_00295</name>
</gene>
<dbReference type="PANTHER" id="PTHR13170">
    <property type="entry name" value="O-GLCNACASE"/>
    <property type="match status" value="1"/>
</dbReference>
<keyword evidence="3 4" id="KW-0326">Glycosidase</keyword>
<dbReference type="InterPro" id="IPR015882">
    <property type="entry name" value="HEX_bac_N"/>
</dbReference>
<proteinExistence type="inferred from homology"/>
<evidence type="ECO:0000259" key="6">
    <source>
        <dbReference type="PROSITE" id="PS52009"/>
    </source>
</evidence>
<accession>A0ABT6PBY6</accession>
<feature type="non-terminal residue" evidence="7">
    <location>
        <position position="1847"/>
    </location>
</feature>
<dbReference type="Pfam" id="PF07555">
    <property type="entry name" value="NAGidase"/>
    <property type="match status" value="1"/>
</dbReference>
<dbReference type="PANTHER" id="PTHR13170:SF16">
    <property type="entry name" value="PROTEIN O-GLCNACASE"/>
    <property type="match status" value="1"/>
</dbReference>
<dbReference type="Proteomes" id="UP001160991">
    <property type="component" value="Unassembled WGS sequence"/>
</dbReference>
<dbReference type="SUPFAM" id="SSF140657">
    <property type="entry name" value="Hyaluronidase post-catalytic domain-like"/>
    <property type="match status" value="1"/>
</dbReference>
<dbReference type="PROSITE" id="PS52009">
    <property type="entry name" value="GH84"/>
    <property type="match status" value="1"/>
</dbReference>
<dbReference type="Gene3D" id="3.20.20.80">
    <property type="entry name" value="Glycosidases"/>
    <property type="match status" value="1"/>
</dbReference>
<dbReference type="SUPFAM" id="SSF51445">
    <property type="entry name" value="(Trans)glycosidases"/>
    <property type="match status" value="1"/>
</dbReference>
<sequence length="1847" mass="204868">MDHQFFEKRCHYSIRKFAIGAASVMVGASIFGASMVQAAETEPALEAETSLTQLPPEDKLSPELAGAIKSAEADFVSETKVAKSQVLEETSSKPVETKNSTVEKGVTTVENASTEVAPTETNVVTEPTKPAEVNGTVEKADSFTADKPASKAEIDAAKSQVAKKEYTVFPRPQKVTYGDGVTALEGKVNLVFSDGLDIYTRNRAKEVLQASNVSYTTSTKATEGATNIFLGVRGKAPLAEKEVQDISSELYDKIDAYVLRVKDNKISIVGKDTDAVFFGLTTLKQMLKESPVPVLRDVTVEDYAEVKNRGFIEGYYGNPWTKENREELMRYGGDLKLTQYFFAPKDDPYHNAKWRELYPEEKMAEIRDLARVGNETKTRYVWTIHPFMHKKMRFDTDELYKQDLDVIKAKFTQLLDAGVREFGVLADDAAWPVGGYNSYVRLMTDLTNWLTEQETKYSGLRKDMIFVPAWYMGQGTEDELRTLNERLPETVHLTLTGGKVWGAVDQTFLTNLKKNLTEGGKKYRPIHFWINWPCNDNIKQHLILGGGEKFLHPNVDLSLAQGIMLNPMQQSEASKVALFDVAQYGWKQWRSAEEAEKINDMAFNYVVNGNFEESDVSKAFRELGKHMRNQNRPPHVTKLEESVELAPKLTDFYNKLKAGQNVDAERKELKGIFANLKVDALLLKEKGDKKLIDQIHYWLDNTVDQMDALEALLTATEGLAEKNDAKVWEHYYAGVKYYDQSISYSFFYVDHYERAEFGVQHIRPFINNLKEYLATHIQTMLHPDKLVTTFITNRAGIEGGLAEVTDGDLDTHAIVKTTTVIERDDYVGLRFNKAIKVHTLGFATGTKTADNYTFGNALVEYQNEEGDWVALTSPAYTGRERTLEFTNLDITAQAVRMRATAKKDNAWLAMREIAVNRPLELGSKKVKGTITLSPNLVYKYGTSVLQMQDGKDNTESMMAHANQTNVTPENAWVQMDLGGAKKVKHVHLVQGEGDKLAAGIIEYSTDGTNWKTLQTLAGDRISDISQNFTAQYVRVRNTQLLSKWWRIADFRVDVDTPNTDLTVTNVDSLKETPVVDSHGRYEMTLPQGNHLPANGYLGLKLDRLHEASSIALEGAGETGLTLEYSANEVEWLNTDQLPEHALVRYVRIVNKTDKDKALPTGKLVVKTKEVDPTELLSTTMGIHQYYGANDVRRVHNLGQLFDGDFNNFVEFSDYQRKNGEIVMKLGTTRNIKKIRAYIQDAQRNYLRDGKIQVSEDGKNWTDVVTVGDGLENEIRDNSLTDGWTHDSANPGNRYIEGILDQPVTAKFMRVLFTADYNARFVGFSEIVINDGEFINPENNPTVTGTGSEEADNLKKNMTDGNVLTSYAATEDKGELVYHLSEETKVNHVRLIADLPEGAKVNVQVRTLNDAGESVWKNLGEVRSSFQTFALSGKNPRILEVKVSWEGGEPEFYEMTTFYQEVENDPAPTISKGDEPAPVVEVPEFEGSVNAVEAAKNELPEYTDAIGTVGDEPAPVVEVPEFEGGVNAVEAAKHELPEYTEAVGTAGDEPALVVEVPEFKGGVNAVEAAKQELPEYTAAIGTAGDDPAPVVEVPEFEGGVNAVEVAKHELPEYTAAIGTVGDEPAPVVEVPEFEGGVNAVEVAKNDLPEYTAAIGTVGDEPAPVVEVPEFEGGVNAVEAAKNEAPEFTGGVNAVEAAKNELPEYTGTLATVGNEPAPSLVKPAEEVRILTDKETGVLVAGLTTELSKDLKLQVQKVLRQELAGKHYDAYQVKLLDKDNQMVDPKGAVLVRLPVKGQVQEVYHMSLDQGLQVQKVTLLGDIVEFVTKDLGLYAIVYKEQNQEPVESAHG</sequence>